<evidence type="ECO:0008006" key="4">
    <source>
        <dbReference type="Google" id="ProtNLM"/>
    </source>
</evidence>
<reference evidence="2 3" key="1">
    <citation type="submission" date="2015-07" db="EMBL/GenBank/DDBJ databases">
        <title>Genome sequencing of Kibdelosporangium phytohabitans.</title>
        <authorList>
            <person name="Qin S."/>
            <person name="Xing K."/>
        </authorList>
    </citation>
    <scope>NUCLEOTIDE SEQUENCE [LARGE SCALE GENOMIC DNA]</scope>
    <source>
        <strain evidence="2 3">KLBMP1111</strain>
    </source>
</reference>
<sequence length="582" mass="60171">MTDGPAPPVLDDPMLEALTFDQLAQLVNEVSPEAFYLRAAAFDQAAARLQDVLDQIRHQLNIVQDSWTGKVSDEFDSLARGVSGQTTVVLQFLQNPGYGSILREAGDLLAAHQRRLRDLQGQKAQQESAPPVAGGPPPEEVAEVNGQSAKQILRDLRAAYQVIANAMTPLPFEAPTVVDKPSSGKPHSTGPLAEQHAPQMVTRTVEDPGGAPDVPVDDTQLRMAMAVAAPMAPLSGGRQGTGGPPGAEVRSHHVLGRGEPESHSTGRGEIHPDLLAGGSIESGHHQAKVTPAVLGHGQPAAMPLSHVDETAVAGVAVVPAVLGRADSGPATGKAVQPLKVTKTPATKGTRTVGKPVEEKIQREPGQHPDTVPVAPLAAGVHSADAIVVKTSADVPVATGGNSQGEPMVAVAGQSSPAEPPVDPDKVTPKRSFAMTAGSGGVPAVGGAVQQSAALQMNPADRGMFVPGAELLPGDVQPPAEPATRGHSARAGDPNAQLSGYPMSPMMLGGMGGGQMSQQNSRVAAVPSEPRPEVWDSSNAGPGALGRREPEPERHQAGMSKVEVEAQLAEKLAELDRLIERGK</sequence>
<name>A0A0N9I394_9PSEU</name>
<dbReference type="KEGG" id="kphy:AOZ06_28775"/>
<dbReference type="SUPFAM" id="SSF140453">
    <property type="entry name" value="EsxAB dimer-like"/>
    <property type="match status" value="1"/>
</dbReference>
<organism evidence="2 3">
    <name type="scientific">Kibdelosporangium phytohabitans</name>
    <dbReference type="NCBI Taxonomy" id="860235"/>
    <lineage>
        <taxon>Bacteria</taxon>
        <taxon>Bacillati</taxon>
        <taxon>Actinomycetota</taxon>
        <taxon>Actinomycetes</taxon>
        <taxon>Pseudonocardiales</taxon>
        <taxon>Pseudonocardiaceae</taxon>
        <taxon>Kibdelosporangium</taxon>
    </lineage>
</organism>
<keyword evidence="3" id="KW-1185">Reference proteome</keyword>
<feature type="region of interest" description="Disordered" evidence="1">
    <location>
        <begin position="397"/>
        <end position="425"/>
    </location>
</feature>
<evidence type="ECO:0000313" key="2">
    <source>
        <dbReference type="EMBL" id="ALG10357.1"/>
    </source>
</evidence>
<dbReference type="RefSeq" id="WP_054292260.1">
    <property type="nucleotide sequence ID" value="NZ_CP012752.1"/>
</dbReference>
<gene>
    <name evidence="2" type="ORF">AOZ06_28775</name>
</gene>
<protein>
    <recommendedName>
        <fullName evidence="4">WXG100 family type VII secretion target</fullName>
    </recommendedName>
</protein>
<evidence type="ECO:0000313" key="3">
    <source>
        <dbReference type="Proteomes" id="UP000063699"/>
    </source>
</evidence>
<dbReference type="Proteomes" id="UP000063699">
    <property type="component" value="Chromosome"/>
</dbReference>
<evidence type="ECO:0000256" key="1">
    <source>
        <dbReference type="SAM" id="MobiDB-lite"/>
    </source>
</evidence>
<dbReference type="STRING" id="860235.AOZ06_28775"/>
<feature type="region of interest" description="Disordered" evidence="1">
    <location>
        <begin position="472"/>
        <end position="561"/>
    </location>
</feature>
<accession>A0A0N9I394</accession>
<dbReference type="AlphaFoldDB" id="A0A0N9I394"/>
<dbReference type="InterPro" id="IPR036689">
    <property type="entry name" value="ESAT-6-like_sf"/>
</dbReference>
<dbReference type="OrthoDB" id="3638656at2"/>
<feature type="region of interest" description="Disordered" evidence="1">
    <location>
        <begin position="117"/>
        <end position="148"/>
    </location>
</feature>
<dbReference type="EMBL" id="CP012752">
    <property type="protein sequence ID" value="ALG10357.1"/>
    <property type="molecule type" value="Genomic_DNA"/>
</dbReference>
<feature type="compositionally biased region" description="Low complexity" evidence="1">
    <location>
        <begin position="498"/>
        <end position="507"/>
    </location>
</feature>
<proteinExistence type="predicted"/>
<feature type="compositionally biased region" description="Basic and acidic residues" evidence="1">
    <location>
        <begin position="545"/>
        <end position="555"/>
    </location>
</feature>